<dbReference type="AlphaFoldDB" id="A0A3P6E0W7"/>
<evidence type="ECO:0000256" key="1">
    <source>
        <dbReference type="SAM" id="MobiDB-lite"/>
    </source>
</evidence>
<name>A0A3P6E0W7_BRAOL</name>
<feature type="region of interest" description="Disordered" evidence="1">
    <location>
        <begin position="71"/>
        <end position="105"/>
    </location>
</feature>
<evidence type="ECO:0008006" key="3">
    <source>
        <dbReference type="Google" id="ProtNLM"/>
    </source>
</evidence>
<sequence>MLRSYDDSVGDHELAFLRTEWERLAHHAEVRATRFAEMDKRLAAYDTRFDSVDRRFDQLTTILLRMENNQLPEKAQGKAVASPSDSPDPATMSTSRSHLDHRPPGFGVPPLVFENREGMLKKLEMPVFSGSNPFGWIAQVEHYFSFWPVSWARAFADGLDEFGGSGPELV</sequence>
<gene>
    <name evidence="2" type="ORF">BOLC7T43247H</name>
</gene>
<evidence type="ECO:0000313" key="2">
    <source>
        <dbReference type="EMBL" id="VDD37687.1"/>
    </source>
</evidence>
<reference evidence="2" key="1">
    <citation type="submission" date="2018-11" db="EMBL/GenBank/DDBJ databases">
        <authorList>
            <consortium name="Genoscope - CEA"/>
            <person name="William W."/>
        </authorList>
    </citation>
    <scope>NUCLEOTIDE SEQUENCE</scope>
</reference>
<organism evidence="2">
    <name type="scientific">Brassica oleracea</name>
    <name type="common">Wild cabbage</name>
    <dbReference type="NCBI Taxonomy" id="3712"/>
    <lineage>
        <taxon>Eukaryota</taxon>
        <taxon>Viridiplantae</taxon>
        <taxon>Streptophyta</taxon>
        <taxon>Embryophyta</taxon>
        <taxon>Tracheophyta</taxon>
        <taxon>Spermatophyta</taxon>
        <taxon>Magnoliopsida</taxon>
        <taxon>eudicotyledons</taxon>
        <taxon>Gunneridae</taxon>
        <taxon>Pentapetalae</taxon>
        <taxon>rosids</taxon>
        <taxon>malvids</taxon>
        <taxon>Brassicales</taxon>
        <taxon>Brassicaceae</taxon>
        <taxon>Brassiceae</taxon>
        <taxon>Brassica</taxon>
    </lineage>
</organism>
<dbReference type="EMBL" id="LR031876">
    <property type="protein sequence ID" value="VDD37687.1"/>
    <property type="molecule type" value="Genomic_DNA"/>
</dbReference>
<protein>
    <recommendedName>
        <fullName evidence="3">Retrotransposon gag domain-containing protein</fullName>
    </recommendedName>
</protein>
<accession>A0A3P6E0W7</accession>
<proteinExistence type="predicted"/>